<accession>A0A151UDW0</accession>
<organism evidence="2 3">
    <name type="scientific">Cajanus cajan</name>
    <name type="common">Pigeon pea</name>
    <name type="synonym">Cajanus indicus</name>
    <dbReference type="NCBI Taxonomy" id="3821"/>
    <lineage>
        <taxon>Eukaryota</taxon>
        <taxon>Viridiplantae</taxon>
        <taxon>Streptophyta</taxon>
        <taxon>Embryophyta</taxon>
        <taxon>Tracheophyta</taxon>
        <taxon>Spermatophyta</taxon>
        <taxon>Magnoliopsida</taxon>
        <taxon>eudicotyledons</taxon>
        <taxon>Gunneridae</taxon>
        <taxon>Pentapetalae</taxon>
        <taxon>rosids</taxon>
        <taxon>fabids</taxon>
        <taxon>Fabales</taxon>
        <taxon>Fabaceae</taxon>
        <taxon>Papilionoideae</taxon>
        <taxon>50 kb inversion clade</taxon>
        <taxon>NPAAA clade</taxon>
        <taxon>indigoferoid/millettioid clade</taxon>
        <taxon>Phaseoleae</taxon>
        <taxon>Cajanus</taxon>
    </lineage>
</organism>
<dbReference type="Gene3D" id="3.10.10.10">
    <property type="entry name" value="HIV Type 1 Reverse Transcriptase, subunit A, domain 1"/>
    <property type="match status" value="1"/>
</dbReference>
<protein>
    <submittedName>
        <fullName evidence="2">Transposon Ty3-I Gag-Pol polyprotein</fullName>
    </submittedName>
</protein>
<dbReference type="OMA" id="MNAHRAF"/>
<dbReference type="InterPro" id="IPR043502">
    <property type="entry name" value="DNA/RNA_pol_sf"/>
</dbReference>
<dbReference type="Proteomes" id="UP000075243">
    <property type="component" value="Unassembled WGS sequence"/>
</dbReference>
<name>A0A151UDW0_CAJCA</name>
<dbReference type="AlphaFoldDB" id="A0A151UDW0"/>
<dbReference type="EMBL" id="AGCT01021601">
    <property type="protein sequence ID" value="KYP77421.1"/>
    <property type="molecule type" value="Genomic_DNA"/>
</dbReference>
<dbReference type="PANTHER" id="PTHR35046:SF9">
    <property type="entry name" value="RNA-DIRECTED DNA POLYMERASE"/>
    <property type="match status" value="1"/>
</dbReference>
<evidence type="ECO:0000313" key="3">
    <source>
        <dbReference type="Proteomes" id="UP000075243"/>
    </source>
</evidence>
<dbReference type="Gramene" id="C.cajan_47217.t">
    <property type="protein sequence ID" value="C.cajan_47217.t.cds1"/>
    <property type="gene ID" value="C.cajan_47217"/>
</dbReference>
<reference evidence="2" key="1">
    <citation type="journal article" date="2012" name="Nat. Biotechnol.">
        <title>Draft genome sequence of pigeonpea (Cajanus cajan), an orphan legume crop of resource-poor farmers.</title>
        <authorList>
            <person name="Varshney R.K."/>
            <person name="Chen W."/>
            <person name="Li Y."/>
            <person name="Bharti A.K."/>
            <person name="Saxena R.K."/>
            <person name="Schlueter J.A."/>
            <person name="Donoghue M.T."/>
            <person name="Azam S."/>
            <person name="Fan G."/>
            <person name="Whaley A.M."/>
            <person name="Farmer A.D."/>
            <person name="Sheridan J."/>
            <person name="Iwata A."/>
            <person name="Tuteja R."/>
            <person name="Penmetsa R.V."/>
            <person name="Wu W."/>
            <person name="Upadhyaya H.D."/>
            <person name="Yang S.P."/>
            <person name="Shah T."/>
            <person name="Saxena K.B."/>
            <person name="Michael T."/>
            <person name="McCombie W.R."/>
            <person name="Yang B."/>
            <person name="Zhang G."/>
            <person name="Yang H."/>
            <person name="Wang J."/>
            <person name="Spillane C."/>
            <person name="Cook D.R."/>
            <person name="May G.D."/>
            <person name="Xu X."/>
            <person name="Jackson S.A."/>
        </authorList>
    </citation>
    <scope>NUCLEOTIDE SEQUENCE [LARGE SCALE GENOMIC DNA]</scope>
</reference>
<dbReference type="PANTHER" id="PTHR35046">
    <property type="entry name" value="ZINC KNUCKLE (CCHC-TYPE) FAMILY PROTEIN"/>
    <property type="match status" value="1"/>
</dbReference>
<dbReference type="SUPFAM" id="SSF56672">
    <property type="entry name" value="DNA/RNA polymerases"/>
    <property type="match status" value="1"/>
</dbReference>
<comment type="caution">
    <text evidence="2">The sequence shown here is derived from an EMBL/GenBank/DDBJ whole genome shotgun (WGS) entry which is preliminary data.</text>
</comment>
<gene>
    <name evidence="2" type="ORF">KK1_050054</name>
</gene>
<proteinExistence type="predicted"/>
<evidence type="ECO:0000256" key="1">
    <source>
        <dbReference type="SAM" id="MobiDB-lite"/>
    </source>
</evidence>
<keyword evidence="3" id="KW-1185">Reference proteome</keyword>
<feature type="region of interest" description="Disordered" evidence="1">
    <location>
        <begin position="20"/>
        <end position="43"/>
    </location>
</feature>
<evidence type="ECO:0000313" key="2">
    <source>
        <dbReference type="EMBL" id="KYP77421.1"/>
    </source>
</evidence>
<sequence length="239" mass="27971">MTPLTSLQVLKDQLIMKKKLDSEKKKQRKKNHKTNNPLSLTREEKDVIKLEPSVSSNMVVARSTFSVKHDIKQELLVEQPFYLLYIKETPISTSLELNSLPKGVQKLLNEFDDLFPKEVPSELPPLRRIEHQIYLVPGAILPNRPTYKTNLQETKEIESKVEDLLKKGWVQKSLSPCAVPILLVPKKDVKWRLCVDYRAIKNITIKYRHLIRRLYVMLDELHEENTIFPKLIWKVVTIK</sequence>